<evidence type="ECO:0000313" key="1">
    <source>
        <dbReference type="EMBL" id="CAA9455278.1"/>
    </source>
</evidence>
<organism evidence="1">
    <name type="scientific">uncultured Rubrobacteraceae bacterium</name>
    <dbReference type="NCBI Taxonomy" id="349277"/>
    <lineage>
        <taxon>Bacteria</taxon>
        <taxon>Bacillati</taxon>
        <taxon>Actinomycetota</taxon>
        <taxon>Rubrobacteria</taxon>
        <taxon>Rubrobacterales</taxon>
        <taxon>Rubrobacteraceae</taxon>
        <taxon>environmental samples</taxon>
    </lineage>
</organism>
<name>A0A6J4QUE3_9ACTN</name>
<protein>
    <submittedName>
        <fullName evidence="1">Uncharacterized protein</fullName>
    </submittedName>
</protein>
<accession>A0A6J4QUE3</accession>
<sequence>MSVLLRHGRSDTEGDTGGGLAARLSLPLGLAKALRRAYN</sequence>
<reference evidence="1" key="1">
    <citation type="submission" date="2020-02" db="EMBL/GenBank/DDBJ databases">
        <authorList>
            <person name="Meier V. D."/>
        </authorList>
    </citation>
    <scope>NUCLEOTIDE SEQUENCE</scope>
    <source>
        <strain evidence="1">AVDCRST_MAG01</strain>
    </source>
</reference>
<proteinExistence type="predicted"/>
<gene>
    <name evidence="1" type="ORF">AVDCRST_MAG01-01-5110</name>
</gene>
<dbReference type="AlphaFoldDB" id="A0A6J4QUE3"/>
<dbReference type="EMBL" id="CADCUW010000670">
    <property type="protein sequence ID" value="CAA9455278.1"/>
    <property type="molecule type" value="Genomic_DNA"/>
</dbReference>